<dbReference type="SUPFAM" id="SSF55298">
    <property type="entry name" value="YjgF-like"/>
    <property type="match status" value="1"/>
</dbReference>
<comment type="similarity">
    <text evidence="1">Belongs to the RutC family.</text>
</comment>
<dbReference type="PANTHER" id="PTHR11803:SF58">
    <property type="entry name" value="PROTEIN HMF1-RELATED"/>
    <property type="match status" value="1"/>
</dbReference>
<evidence type="ECO:0000256" key="1">
    <source>
        <dbReference type="ARBA" id="ARBA00010552"/>
    </source>
</evidence>
<dbReference type="EMBL" id="ASRX01000034">
    <property type="protein sequence ID" value="EYF04397.1"/>
    <property type="molecule type" value="Genomic_DNA"/>
</dbReference>
<dbReference type="GO" id="GO:0019239">
    <property type="term" value="F:deaminase activity"/>
    <property type="evidence" value="ECO:0007669"/>
    <property type="project" value="TreeGrafter"/>
</dbReference>
<sequence>MTPRVSLRTLNPPTMPPAKGYSQVVVVPPGAALVYVSGQIGMRPDGTLEPGGFAAQVTRAFTNLAAALEAAGSNLAHIVKLTHYLTDVDAQLAEVRSIRDRFLDPTAPPASTAVEVSRLVIEGVLYEVDAVAFVLPGAPGGAG</sequence>
<protein>
    <submittedName>
        <fullName evidence="2">Endoribonuclease L-PSP</fullName>
    </submittedName>
</protein>
<dbReference type="GO" id="GO:0005829">
    <property type="term" value="C:cytosol"/>
    <property type="evidence" value="ECO:0007669"/>
    <property type="project" value="TreeGrafter"/>
</dbReference>
<evidence type="ECO:0000313" key="2">
    <source>
        <dbReference type="EMBL" id="EYF04397.1"/>
    </source>
</evidence>
<dbReference type="eggNOG" id="COG0251">
    <property type="taxonomic scope" value="Bacteria"/>
</dbReference>
<accession>A0A017T5U3</accession>
<dbReference type="InterPro" id="IPR035959">
    <property type="entry name" value="RutC-like_sf"/>
</dbReference>
<dbReference type="STRING" id="1192034.CAP_4536"/>
<proteinExistence type="inferred from homology"/>
<name>A0A017T5U3_9BACT</name>
<dbReference type="Proteomes" id="UP000019678">
    <property type="component" value="Unassembled WGS sequence"/>
</dbReference>
<organism evidence="2 3">
    <name type="scientific">Chondromyces apiculatus DSM 436</name>
    <dbReference type="NCBI Taxonomy" id="1192034"/>
    <lineage>
        <taxon>Bacteria</taxon>
        <taxon>Pseudomonadati</taxon>
        <taxon>Myxococcota</taxon>
        <taxon>Polyangia</taxon>
        <taxon>Polyangiales</taxon>
        <taxon>Polyangiaceae</taxon>
        <taxon>Chondromyces</taxon>
    </lineage>
</organism>
<dbReference type="PANTHER" id="PTHR11803">
    <property type="entry name" value="2-IMINOBUTANOATE/2-IMINOPROPANOATE DEAMINASE RIDA"/>
    <property type="match status" value="1"/>
</dbReference>
<gene>
    <name evidence="2" type="ORF">CAP_4536</name>
</gene>
<reference evidence="2 3" key="1">
    <citation type="submission" date="2013-05" db="EMBL/GenBank/DDBJ databases">
        <title>Genome assembly of Chondromyces apiculatus DSM 436.</title>
        <authorList>
            <person name="Sharma G."/>
            <person name="Khatri I."/>
            <person name="Kaur C."/>
            <person name="Mayilraj S."/>
            <person name="Subramanian S."/>
        </authorList>
    </citation>
    <scope>NUCLEOTIDE SEQUENCE [LARGE SCALE GENOMIC DNA]</scope>
    <source>
        <strain evidence="2 3">DSM 436</strain>
    </source>
</reference>
<dbReference type="OrthoDB" id="573013at2"/>
<dbReference type="CDD" id="cd00448">
    <property type="entry name" value="YjgF_YER057c_UK114_family"/>
    <property type="match status" value="1"/>
</dbReference>
<dbReference type="AlphaFoldDB" id="A0A017T5U3"/>
<evidence type="ECO:0000313" key="3">
    <source>
        <dbReference type="Proteomes" id="UP000019678"/>
    </source>
</evidence>
<dbReference type="InterPro" id="IPR006175">
    <property type="entry name" value="YjgF/YER057c/UK114"/>
</dbReference>
<dbReference type="Gene3D" id="3.30.1330.40">
    <property type="entry name" value="RutC-like"/>
    <property type="match status" value="1"/>
</dbReference>
<dbReference type="Pfam" id="PF01042">
    <property type="entry name" value="Ribonuc_L-PSP"/>
    <property type="match status" value="1"/>
</dbReference>
<keyword evidence="3" id="KW-1185">Reference proteome</keyword>
<comment type="caution">
    <text evidence="2">The sequence shown here is derived from an EMBL/GenBank/DDBJ whole genome shotgun (WGS) entry which is preliminary data.</text>
</comment>